<dbReference type="InterPro" id="IPR050266">
    <property type="entry name" value="AB_hydrolase_sf"/>
</dbReference>
<accession>A0ABV4NX52</accession>
<keyword evidence="2" id="KW-0378">Hydrolase</keyword>
<comment type="caution">
    <text evidence="2">The sequence shown here is derived from an EMBL/GenBank/DDBJ whole genome shotgun (WGS) entry which is preliminary data.</text>
</comment>
<dbReference type="SUPFAM" id="SSF53474">
    <property type="entry name" value="alpha/beta-Hydrolases"/>
    <property type="match status" value="1"/>
</dbReference>
<dbReference type="Pfam" id="PF00561">
    <property type="entry name" value="Abhydrolase_1"/>
    <property type="match status" value="1"/>
</dbReference>
<evidence type="ECO:0000259" key="1">
    <source>
        <dbReference type="Pfam" id="PF00561"/>
    </source>
</evidence>
<reference evidence="2 3" key="1">
    <citation type="submission" date="2024-08" db="EMBL/GenBank/DDBJ databases">
        <authorList>
            <person name="Ishaq N."/>
        </authorList>
    </citation>
    <scope>NUCLEOTIDE SEQUENCE [LARGE SCALE GENOMIC DNA]</scope>
    <source>
        <strain evidence="2 3">DSM 18651</strain>
    </source>
</reference>
<feature type="domain" description="AB hydrolase-1" evidence="1">
    <location>
        <begin position="24"/>
        <end position="259"/>
    </location>
</feature>
<dbReference type="InterPro" id="IPR029058">
    <property type="entry name" value="AB_hydrolase_fold"/>
</dbReference>
<dbReference type="PANTHER" id="PTHR43798">
    <property type="entry name" value="MONOACYLGLYCEROL LIPASE"/>
    <property type="match status" value="1"/>
</dbReference>
<dbReference type="InterPro" id="IPR000073">
    <property type="entry name" value="AB_hydrolase_1"/>
</dbReference>
<evidence type="ECO:0000313" key="3">
    <source>
        <dbReference type="Proteomes" id="UP001569428"/>
    </source>
</evidence>
<dbReference type="Proteomes" id="UP001569428">
    <property type="component" value="Unassembled WGS sequence"/>
</dbReference>
<dbReference type="Gene3D" id="3.40.50.1820">
    <property type="entry name" value="alpha/beta hydrolase"/>
    <property type="match status" value="1"/>
</dbReference>
<dbReference type="EMBL" id="JBGMEK010000006">
    <property type="protein sequence ID" value="MFA0810225.1"/>
    <property type="molecule type" value="Genomic_DNA"/>
</dbReference>
<organism evidence="2 3">
    <name type="scientific">Microbulbifer epialgicus</name>
    <dbReference type="NCBI Taxonomy" id="393907"/>
    <lineage>
        <taxon>Bacteria</taxon>
        <taxon>Pseudomonadati</taxon>
        <taxon>Pseudomonadota</taxon>
        <taxon>Gammaproteobacteria</taxon>
        <taxon>Cellvibrionales</taxon>
        <taxon>Microbulbiferaceae</taxon>
        <taxon>Microbulbifer</taxon>
    </lineage>
</organism>
<dbReference type="RefSeq" id="WP_371837832.1">
    <property type="nucleotide sequence ID" value="NZ_JBGMEK010000006.1"/>
</dbReference>
<evidence type="ECO:0000313" key="2">
    <source>
        <dbReference type="EMBL" id="MFA0810225.1"/>
    </source>
</evidence>
<proteinExistence type="predicted"/>
<keyword evidence="3" id="KW-1185">Reference proteome</keyword>
<name>A0ABV4NX52_9GAMM</name>
<gene>
    <name evidence="2" type="ORF">ACCI49_04770</name>
</gene>
<sequence>MTNNLKTSNNTQQINHPQRKSGEALILLHGALADERMWEPHIEILTKDFNTISITQRHFGTSGESSAEGFGINTHADDLINFLTKLDSGPTHLAAWSYGADVALNAAIKSPELIKSLFIYEPGYPGCLNDQEMNEYMQDAEAMFGKVFQAVSEGELKEAAEFLIDRSGNAAGYFSAQSLAHRTQQLENAHTLPLQLSQTEQPTLDKTSLSGIQVPTTIAYGSDTRSLFKIVSRSVSAYIPNSNLIEISSANHMLPLENPEQFSHLIKEHISNLEHLLSCTKN</sequence>
<protein>
    <submittedName>
        <fullName evidence="2">Alpha/beta fold hydrolase</fullName>
    </submittedName>
</protein>
<dbReference type="GO" id="GO:0016787">
    <property type="term" value="F:hydrolase activity"/>
    <property type="evidence" value="ECO:0007669"/>
    <property type="project" value="UniProtKB-KW"/>
</dbReference>